<name>D5EHV5_CORAD</name>
<gene>
    <name evidence="2" type="ordered locus">Caka_1125</name>
</gene>
<dbReference type="AlphaFoldDB" id="D5EHV5"/>
<dbReference type="InterPro" id="IPR025098">
    <property type="entry name" value="DUF4013"/>
</dbReference>
<feature type="transmembrane region" description="Helical" evidence="1">
    <location>
        <begin position="65"/>
        <end position="85"/>
    </location>
</feature>
<dbReference type="KEGG" id="caa:Caka_1125"/>
<organism evidence="2 3">
    <name type="scientific">Coraliomargarita akajimensis (strain DSM 45221 / IAM 15411 / JCM 23193 / KCTC 12865 / 04OKA010-24)</name>
    <dbReference type="NCBI Taxonomy" id="583355"/>
    <lineage>
        <taxon>Bacteria</taxon>
        <taxon>Pseudomonadati</taxon>
        <taxon>Verrucomicrobiota</taxon>
        <taxon>Opitutia</taxon>
        <taxon>Puniceicoccales</taxon>
        <taxon>Coraliomargaritaceae</taxon>
        <taxon>Coraliomargarita</taxon>
    </lineage>
</organism>
<keyword evidence="3" id="KW-1185">Reference proteome</keyword>
<feature type="transmembrane region" description="Helical" evidence="1">
    <location>
        <begin position="105"/>
        <end position="126"/>
    </location>
</feature>
<evidence type="ECO:0008006" key="4">
    <source>
        <dbReference type="Google" id="ProtNLM"/>
    </source>
</evidence>
<feature type="transmembrane region" description="Helical" evidence="1">
    <location>
        <begin position="20"/>
        <end position="45"/>
    </location>
</feature>
<evidence type="ECO:0000313" key="2">
    <source>
        <dbReference type="EMBL" id="ADE54146.1"/>
    </source>
</evidence>
<dbReference type="Proteomes" id="UP000000925">
    <property type="component" value="Chromosome"/>
</dbReference>
<reference evidence="2 3" key="1">
    <citation type="journal article" date="2010" name="Stand. Genomic Sci.">
        <title>Complete genome sequence of Coraliomargarita akajimensis type strain (04OKA010-24).</title>
        <authorList>
            <person name="Mavromatis K."/>
            <person name="Abt B."/>
            <person name="Brambilla E."/>
            <person name="Lapidus A."/>
            <person name="Copeland A."/>
            <person name="Deshpande S."/>
            <person name="Nolan M."/>
            <person name="Lucas S."/>
            <person name="Tice H."/>
            <person name="Cheng J.F."/>
            <person name="Han C."/>
            <person name="Detter J.C."/>
            <person name="Woyke T."/>
            <person name="Goodwin L."/>
            <person name="Pitluck S."/>
            <person name="Held B."/>
            <person name="Brettin T."/>
            <person name="Tapia R."/>
            <person name="Ivanova N."/>
            <person name="Mikhailova N."/>
            <person name="Pati A."/>
            <person name="Liolios K."/>
            <person name="Chen A."/>
            <person name="Palaniappan K."/>
            <person name="Land M."/>
            <person name="Hauser L."/>
            <person name="Chang Y.J."/>
            <person name="Jeffries C.D."/>
            <person name="Rohde M."/>
            <person name="Goker M."/>
            <person name="Bristow J."/>
            <person name="Eisen J.A."/>
            <person name="Markowitz V."/>
            <person name="Hugenholtz P."/>
            <person name="Klenk H.P."/>
            <person name="Kyrpides N.C."/>
        </authorList>
    </citation>
    <scope>NUCLEOTIDE SEQUENCE [LARGE SCALE GENOMIC DNA]</scope>
    <source>
        <strain evidence="3">DSM 45221 / IAM 15411 / JCM 23193 / KCTC 12865</strain>
    </source>
</reference>
<feature type="transmembrane region" description="Helical" evidence="1">
    <location>
        <begin position="171"/>
        <end position="194"/>
    </location>
</feature>
<keyword evidence="1" id="KW-0812">Transmembrane</keyword>
<evidence type="ECO:0000313" key="3">
    <source>
        <dbReference type="Proteomes" id="UP000000925"/>
    </source>
</evidence>
<accession>D5EHV5</accession>
<feature type="transmembrane region" description="Helical" evidence="1">
    <location>
        <begin position="147"/>
        <end position="165"/>
    </location>
</feature>
<dbReference type="HOGENOM" id="CLU_1352728_0_0_0"/>
<protein>
    <recommendedName>
        <fullName evidence="4">DUF4013 domain-containing protein</fullName>
    </recommendedName>
</protein>
<sequence>MKKTPIFEEVFLNLFKQRGIGMTILIGGLLSFIPILNFFAFGYLYRWSNQIRRQGRLELLDWNDFGGYFVDGIRFAIVWILYWLIPVIGAWGLYRLFAELGLSRIAFLLFSVVLLLAPILMSAALYRLQHRNEIRDLLKVGEIIRIAGVYELRMLIPALVAFAFLRLCPPFYGFALFAGFLVVLGYSSVCFHFLERSRPANL</sequence>
<keyword evidence="1" id="KW-1133">Transmembrane helix</keyword>
<proteinExistence type="predicted"/>
<dbReference type="RefSeq" id="WP_013042868.1">
    <property type="nucleotide sequence ID" value="NC_014008.1"/>
</dbReference>
<keyword evidence="1" id="KW-0472">Membrane</keyword>
<dbReference type="Pfam" id="PF13197">
    <property type="entry name" value="DUF4013"/>
    <property type="match status" value="1"/>
</dbReference>
<dbReference type="EMBL" id="CP001998">
    <property type="protein sequence ID" value="ADE54146.1"/>
    <property type="molecule type" value="Genomic_DNA"/>
</dbReference>
<evidence type="ECO:0000256" key="1">
    <source>
        <dbReference type="SAM" id="Phobius"/>
    </source>
</evidence>
<dbReference type="eggNOG" id="ENOG5030PKC">
    <property type="taxonomic scope" value="Bacteria"/>
</dbReference>
<dbReference type="STRING" id="583355.Caka_1125"/>